<keyword evidence="3" id="KW-1185">Reference proteome</keyword>
<reference evidence="3" key="1">
    <citation type="journal article" date="2019" name="Int. J. Syst. Evol. Microbiol.">
        <title>The Global Catalogue of Microorganisms (GCM) 10K type strain sequencing project: providing services to taxonomists for standard genome sequencing and annotation.</title>
        <authorList>
            <consortium name="The Broad Institute Genomics Platform"/>
            <consortium name="The Broad Institute Genome Sequencing Center for Infectious Disease"/>
            <person name="Wu L."/>
            <person name="Ma J."/>
        </authorList>
    </citation>
    <scope>NUCLEOTIDE SEQUENCE [LARGE SCALE GENOMIC DNA]</scope>
    <source>
        <strain evidence="3">JCM 11574</strain>
    </source>
</reference>
<sequence>MRIRASAAVVGGALALSTLAVPAAQASGSEGDTRITKVVVDGDDLVPVGTSAKTFEVSVTATDDSGIKGADAFGLHGPGGGHASTGRPTCTQLDATTSTCTASVTIDPKADHLTDANAGTWYVDARVDANDGGYDDKENAHSFSLQRATRITTADATPESVKKSGTVTVTGTITRVNWETLRYEGYRSPDVSFGFRREGGSTYVPLSTVRADSQGHLRATTTASLDGSFRFAFPGASTSARSSGAGDSVDVRGTTAGAPTAVAHGAPHPLDVTFSGTRLNDGKNIVVGTQTPKKAAVSFTLRHGADVDIHAPDFVVGVELYRGGSLDEAYALLDDAKPSCVDSPASPATLATCTATVTADPAELRNEMAGVWKTGIYAIAFNGQDRNHPQDASQIGLAKRDSAKDFALQRFTRLTADAAPEPVKKGRTITVTGQITRASWDDGKYHGFTSGTPAKLQYRKKSASSYTTLKFTGQVLDGGHVTATTPATYDGYYRLTYPHSWITPDVASAGDYVDVR</sequence>
<feature type="signal peptide" evidence="1">
    <location>
        <begin position="1"/>
        <end position="26"/>
    </location>
</feature>
<accession>A0ABP6HGE2</accession>
<dbReference type="EMBL" id="BAAAVM010000111">
    <property type="protein sequence ID" value="GAA2772697.1"/>
    <property type="molecule type" value="Genomic_DNA"/>
</dbReference>
<evidence type="ECO:0008006" key="4">
    <source>
        <dbReference type="Google" id="ProtNLM"/>
    </source>
</evidence>
<dbReference type="Proteomes" id="UP001500893">
    <property type="component" value="Unassembled WGS sequence"/>
</dbReference>
<name>A0ABP6HGE2_9ACTN</name>
<evidence type="ECO:0000313" key="2">
    <source>
        <dbReference type="EMBL" id="GAA2772697.1"/>
    </source>
</evidence>
<evidence type="ECO:0000256" key="1">
    <source>
        <dbReference type="SAM" id="SignalP"/>
    </source>
</evidence>
<organism evidence="2 3">
    <name type="scientific">Streptomyces rameus</name>
    <dbReference type="NCBI Taxonomy" id="68261"/>
    <lineage>
        <taxon>Bacteria</taxon>
        <taxon>Bacillati</taxon>
        <taxon>Actinomycetota</taxon>
        <taxon>Actinomycetes</taxon>
        <taxon>Kitasatosporales</taxon>
        <taxon>Streptomycetaceae</taxon>
        <taxon>Streptomyces</taxon>
    </lineage>
</organism>
<feature type="chain" id="PRO_5045079762" description="Calcium-binding protein" evidence="1">
    <location>
        <begin position="27"/>
        <end position="516"/>
    </location>
</feature>
<gene>
    <name evidence="2" type="ORF">GCM10010521_58640</name>
</gene>
<dbReference type="RefSeq" id="WP_345057466.1">
    <property type="nucleotide sequence ID" value="NZ_BAAAVM010000111.1"/>
</dbReference>
<comment type="caution">
    <text evidence="2">The sequence shown here is derived from an EMBL/GenBank/DDBJ whole genome shotgun (WGS) entry which is preliminary data.</text>
</comment>
<keyword evidence="1" id="KW-0732">Signal</keyword>
<protein>
    <recommendedName>
        <fullName evidence="4">Calcium-binding protein</fullName>
    </recommendedName>
</protein>
<evidence type="ECO:0000313" key="3">
    <source>
        <dbReference type="Proteomes" id="UP001500893"/>
    </source>
</evidence>
<proteinExistence type="predicted"/>